<dbReference type="Proteomes" id="UP000819052">
    <property type="component" value="Unassembled WGS sequence"/>
</dbReference>
<dbReference type="RefSeq" id="WP_167076920.1">
    <property type="nucleotide sequence ID" value="NZ_VVIW01000006.1"/>
</dbReference>
<comment type="caution">
    <text evidence="1">The sequence shown here is derived from an EMBL/GenBank/DDBJ whole genome shotgun (WGS) entry which is preliminary data.</text>
</comment>
<sequence length="234" mass="27188">MTGIAVPEFLKKFKDEKRRGRVNRCLQSLQKRGNYSLILFEDFQESTTKLSLIKERLGNTVGENLTPRDLFETYAFSFISNAHAMIDSLGFAIFLIFEDLKFENEDKEIVELMEDRVTLNGTLADAISFTYPQHQEFADSLNLFLRDKGYQLLKKLSNLQKHIYLPIIHNHVTHLCIEISSSKNKQMDLNDFLKMIHNDTILKLFNLYRMLEQINLADKEEGEISGEIDLESSK</sequence>
<organism evidence="1 2">
    <name type="scientific">Massilia aquatica</name>
    <dbReference type="NCBI Taxonomy" id="2609000"/>
    <lineage>
        <taxon>Bacteria</taxon>
        <taxon>Pseudomonadati</taxon>
        <taxon>Pseudomonadota</taxon>
        <taxon>Betaproteobacteria</taxon>
        <taxon>Burkholderiales</taxon>
        <taxon>Oxalobacteraceae</taxon>
        <taxon>Telluria group</taxon>
        <taxon>Massilia</taxon>
    </lineage>
</organism>
<evidence type="ECO:0000313" key="1">
    <source>
        <dbReference type="EMBL" id="NHZ41137.1"/>
    </source>
</evidence>
<name>A0ABX0M9H7_9BURK</name>
<gene>
    <name evidence="1" type="ORF">F1609_13370</name>
</gene>
<keyword evidence="2" id="KW-1185">Reference proteome</keyword>
<dbReference type="EMBL" id="VVIW01000006">
    <property type="protein sequence ID" value="NHZ41137.1"/>
    <property type="molecule type" value="Genomic_DNA"/>
</dbReference>
<reference evidence="1 2" key="1">
    <citation type="submission" date="2019-09" db="EMBL/GenBank/DDBJ databases">
        <title>Taxonomy of Antarctic Massilia spp.: description of Massilia rubra sp. nov., Massilia aquatica sp. nov., Massilia mucilaginosa sp. nov., Massilia frigida sp. nov. isolated from streams, lakes and regoliths.</title>
        <authorList>
            <person name="Holochova P."/>
            <person name="Sedlacek I."/>
            <person name="Kralova S."/>
            <person name="Maslanova I."/>
            <person name="Busse H.-J."/>
            <person name="Stankova E."/>
            <person name="Vrbovska V."/>
            <person name="Kovarovic V."/>
            <person name="Bartak M."/>
            <person name="Svec P."/>
            <person name="Pantucek R."/>
        </authorList>
    </citation>
    <scope>NUCLEOTIDE SEQUENCE [LARGE SCALE GENOMIC DNA]</scope>
    <source>
        <strain evidence="1 2">CCM 8693</strain>
    </source>
</reference>
<evidence type="ECO:0000313" key="2">
    <source>
        <dbReference type="Proteomes" id="UP000819052"/>
    </source>
</evidence>
<proteinExistence type="predicted"/>
<protein>
    <submittedName>
        <fullName evidence="1">Uncharacterized protein</fullName>
    </submittedName>
</protein>
<accession>A0ABX0M9H7</accession>